<dbReference type="eggNOG" id="COG0845">
    <property type="taxonomic scope" value="Bacteria"/>
</dbReference>
<evidence type="ECO:0000256" key="5">
    <source>
        <dbReference type="ARBA" id="ARBA00022519"/>
    </source>
</evidence>
<dbReference type="SUPFAM" id="SSF111369">
    <property type="entry name" value="HlyD-like secretion proteins"/>
    <property type="match status" value="1"/>
</dbReference>
<dbReference type="KEGG" id="app:CAP2UW1_1341"/>
<dbReference type="Gene3D" id="2.40.30.170">
    <property type="match status" value="1"/>
</dbReference>
<dbReference type="AlphaFoldDB" id="C7RSF2"/>
<keyword evidence="6 9" id="KW-0812">Transmembrane</keyword>
<organism evidence="13">
    <name type="scientific">Accumulibacter regalis</name>
    <dbReference type="NCBI Taxonomy" id="522306"/>
    <lineage>
        <taxon>Bacteria</taxon>
        <taxon>Pseudomonadati</taxon>
        <taxon>Pseudomonadota</taxon>
        <taxon>Betaproteobacteria</taxon>
        <taxon>Candidatus Accumulibacter</taxon>
    </lineage>
</organism>
<dbReference type="InterPro" id="IPR058982">
    <property type="entry name" value="Beta-barrel_AprE"/>
</dbReference>
<reference evidence="13" key="2">
    <citation type="submission" date="2009-09" db="EMBL/GenBank/DDBJ databases">
        <title>Complete sequence of chromosome of Candidatus Accumulibacter phosphatis clade IIA str. UW-1.</title>
        <authorList>
            <consortium name="US DOE Joint Genome Institute"/>
            <person name="Martin H.G."/>
            <person name="Ivanova N."/>
            <person name="Kunin V."/>
            <person name="Warnecke F."/>
            <person name="Barry K."/>
            <person name="He S."/>
            <person name="Salamov A."/>
            <person name="Szeto E."/>
            <person name="Dalin E."/>
            <person name="Pangilinan J.L."/>
            <person name="Lapidus A."/>
            <person name="Lowry S."/>
            <person name="Kyrpides N.C."/>
            <person name="McMahon K.D."/>
            <person name="Hugenholtz P."/>
        </authorList>
    </citation>
    <scope>NUCLEOTIDE SEQUENCE [LARGE SCALE GENOMIC DNA]</scope>
    <source>
        <strain evidence="13">UW-1</strain>
    </source>
</reference>
<dbReference type="STRING" id="522306.CAP2UW1_1341"/>
<evidence type="ECO:0000259" key="12">
    <source>
        <dbReference type="Pfam" id="PF26002"/>
    </source>
</evidence>
<keyword evidence="8 9" id="KW-0472">Membrane</keyword>
<evidence type="ECO:0000256" key="3">
    <source>
        <dbReference type="ARBA" id="ARBA00022448"/>
    </source>
</evidence>
<dbReference type="PRINTS" id="PR01490">
    <property type="entry name" value="RTXTOXIND"/>
</dbReference>
<keyword evidence="5 9" id="KW-0997">Cell inner membrane</keyword>
<name>C7RSF2_ACCRE</name>
<evidence type="ECO:0000256" key="6">
    <source>
        <dbReference type="ARBA" id="ARBA00022692"/>
    </source>
</evidence>
<dbReference type="Pfam" id="PF26002">
    <property type="entry name" value="Beta-barrel_AprE"/>
    <property type="match status" value="1"/>
</dbReference>
<feature type="domain" description="AprE-like long alpha-helical hairpin" evidence="11">
    <location>
        <begin position="96"/>
        <end position="273"/>
    </location>
</feature>
<keyword evidence="3 9" id="KW-0813">Transport</keyword>
<evidence type="ECO:0000313" key="13">
    <source>
        <dbReference type="EMBL" id="ACV34665.1"/>
    </source>
</evidence>
<evidence type="ECO:0000256" key="10">
    <source>
        <dbReference type="SAM" id="Coils"/>
    </source>
</evidence>
<keyword evidence="4 9" id="KW-1003">Cell membrane</keyword>
<dbReference type="GO" id="GO:0005886">
    <property type="term" value="C:plasma membrane"/>
    <property type="evidence" value="ECO:0007669"/>
    <property type="project" value="UniProtKB-SubCell"/>
</dbReference>
<reference evidence="13" key="1">
    <citation type="submission" date="2009-08" db="EMBL/GenBank/DDBJ databases">
        <authorList>
            <consortium name="US DOE Joint Genome Institute"/>
            <person name="Lucas S."/>
            <person name="Copeland A."/>
            <person name="Lapidus A."/>
            <person name="Glavina del Rio T."/>
            <person name="Dalin E."/>
            <person name="Tice H."/>
            <person name="Bruce D."/>
            <person name="Barry K."/>
            <person name="Pitluck S."/>
            <person name="Lowry S."/>
            <person name="Larimer F."/>
            <person name="Land M."/>
            <person name="Hauser L."/>
            <person name="Kyrpides N."/>
            <person name="Ivanova N."/>
            <person name="McMahon K.D."/>
            <person name="Hugenholtz P."/>
        </authorList>
    </citation>
    <scope>NUCLEOTIDE SEQUENCE</scope>
    <source>
        <strain evidence="13">UW-1</strain>
    </source>
</reference>
<comment type="subcellular location">
    <subcellularLocation>
        <location evidence="1 9">Cell inner membrane</location>
        <topology evidence="1 9">Single-pass membrane protein</topology>
    </subcellularLocation>
</comment>
<dbReference type="PANTHER" id="PTHR30386:SF27">
    <property type="entry name" value="MEMBRANE FUSION PROTEIN (MFP) FAMILY PROTEIN"/>
    <property type="match status" value="1"/>
</dbReference>
<sequence>MDFLPDADEIERRPLPRSAGVTLHLLAAALLVFLLLATFSEVDLMVTARGRLITPLPNIVVQPLDTAIIQEINVKSGQVVKKGERLATLDPTFTGADESQLRTRLASLDTQRESLEAELAGKGVAAGAALSDDQEIQSRLAGERQASYLAQTRRLDENIGRIRAALETNRRDQSSMTSRVRVLGEMVASLEPLVDQKYVVRARLLDAQDRLFEAERGAQMARSREQELQKELRALEAERLSFQTGWRQKVMEELLALSRERDTVNEQLQKADKRHQLVVLSAPSDAVVLEIAKLSPGSVAKGAESLFTLVPLGDDLEAEVQIESADIGYVKRGDRVHLKVDAYPFQLHGALDGTLTTISEDAFRRDKATGGGIDAYYLGRIGLTRTRLNRLPEHARLLPGMTVSAEIAVGKRSVISYLLWPLIKALDESIREP</sequence>
<dbReference type="HOGENOM" id="CLU_023976_8_1_4"/>
<dbReference type="InterPro" id="IPR010129">
    <property type="entry name" value="T1SS_HlyD"/>
</dbReference>
<evidence type="ECO:0000256" key="8">
    <source>
        <dbReference type="ARBA" id="ARBA00023136"/>
    </source>
</evidence>
<evidence type="ECO:0000259" key="11">
    <source>
        <dbReference type="Pfam" id="PF25994"/>
    </source>
</evidence>
<comment type="similarity">
    <text evidence="2 9">Belongs to the membrane fusion protein (MFP) (TC 8.A.1) family.</text>
</comment>
<dbReference type="InterPro" id="IPR050739">
    <property type="entry name" value="MFP"/>
</dbReference>
<accession>C7RSF2</accession>
<dbReference type="PANTHER" id="PTHR30386">
    <property type="entry name" value="MEMBRANE FUSION SUBUNIT OF EMRAB-TOLC MULTIDRUG EFFLUX PUMP"/>
    <property type="match status" value="1"/>
</dbReference>
<dbReference type="GO" id="GO:0015031">
    <property type="term" value="P:protein transport"/>
    <property type="evidence" value="ECO:0007669"/>
    <property type="project" value="InterPro"/>
</dbReference>
<gene>
    <name evidence="13" type="ordered locus">CAP2UW1_1341</name>
</gene>
<evidence type="ECO:0000256" key="4">
    <source>
        <dbReference type="ARBA" id="ARBA00022475"/>
    </source>
</evidence>
<evidence type="ECO:0000256" key="7">
    <source>
        <dbReference type="ARBA" id="ARBA00022989"/>
    </source>
</evidence>
<evidence type="ECO:0000256" key="2">
    <source>
        <dbReference type="ARBA" id="ARBA00009477"/>
    </source>
</evidence>
<feature type="transmembrane region" description="Helical" evidence="9">
    <location>
        <begin position="21"/>
        <end position="39"/>
    </location>
</feature>
<evidence type="ECO:0000256" key="1">
    <source>
        <dbReference type="ARBA" id="ARBA00004377"/>
    </source>
</evidence>
<dbReference type="Pfam" id="PF25994">
    <property type="entry name" value="HH_AprE"/>
    <property type="match status" value="1"/>
</dbReference>
<keyword evidence="7 9" id="KW-1133">Transmembrane helix</keyword>
<dbReference type="Gene3D" id="2.40.50.100">
    <property type="match status" value="1"/>
</dbReference>
<keyword evidence="10" id="KW-0175">Coiled coil</keyword>
<evidence type="ECO:0000256" key="9">
    <source>
        <dbReference type="RuleBase" id="RU365093"/>
    </source>
</evidence>
<feature type="domain" description="AprE-like beta-barrel" evidence="12">
    <location>
        <begin position="316"/>
        <end position="409"/>
    </location>
</feature>
<proteinExistence type="inferred from homology"/>
<dbReference type="InterPro" id="IPR058781">
    <property type="entry name" value="HH_AprE-like"/>
</dbReference>
<feature type="coiled-coil region" evidence="10">
    <location>
        <begin position="218"/>
        <end position="274"/>
    </location>
</feature>
<dbReference type="NCBIfam" id="TIGR01843">
    <property type="entry name" value="type_I_hlyD"/>
    <property type="match status" value="1"/>
</dbReference>
<protein>
    <recommendedName>
        <fullName evidence="9">Membrane fusion protein (MFP) family protein</fullName>
    </recommendedName>
</protein>
<dbReference type="EMBL" id="CP001715">
    <property type="protein sequence ID" value="ACV34665.1"/>
    <property type="molecule type" value="Genomic_DNA"/>
</dbReference>